<dbReference type="NCBIfam" id="NF047832">
    <property type="entry name" value="caspase_w_EACC1"/>
    <property type="match status" value="1"/>
</dbReference>
<dbReference type="SUPFAM" id="SSF52129">
    <property type="entry name" value="Caspase-like"/>
    <property type="match status" value="1"/>
</dbReference>
<dbReference type="Pfam" id="PF19614">
    <property type="entry name" value="DUF6119"/>
    <property type="match status" value="1"/>
</dbReference>
<name>A0ABX8TRQ9_9ACTN</name>
<dbReference type="InterPro" id="IPR011600">
    <property type="entry name" value="Pept_C14_caspase"/>
</dbReference>
<evidence type="ECO:0000259" key="1">
    <source>
        <dbReference type="Pfam" id="PF00656"/>
    </source>
</evidence>
<protein>
    <recommendedName>
        <fullName evidence="1">Peptidase C14 caspase domain-containing protein</fullName>
    </recommendedName>
</protein>
<dbReference type="NCBIfam" id="TIGR04141">
    <property type="entry name" value="TIGR04141 family sporadically distributed protein"/>
    <property type="match status" value="1"/>
</dbReference>
<reference evidence="2 3" key="1">
    <citation type="journal article" date="2021" name="ACS Chem. Biol.">
        <title>Genomic-Led Discovery of a Novel Glycopeptide Antibiotic by Nonomuraea coxensis DSM 45129.</title>
        <authorList>
            <person name="Yushchuk O."/>
            <person name="Vior N.M."/>
            <person name="Andreo-Vidal A."/>
            <person name="Berini F."/>
            <person name="Ruckert C."/>
            <person name="Busche T."/>
            <person name="Binda E."/>
            <person name="Kalinowski J."/>
            <person name="Truman A.W."/>
            <person name="Marinelli F."/>
        </authorList>
    </citation>
    <scope>NUCLEOTIDE SEQUENCE [LARGE SCALE GENOMIC DNA]</scope>
    <source>
        <strain evidence="2 3">DSM 45129</strain>
    </source>
</reference>
<dbReference type="Pfam" id="PF00656">
    <property type="entry name" value="Peptidase_C14"/>
    <property type="match status" value="1"/>
</dbReference>
<evidence type="ECO:0000313" key="2">
    <source>
        <dbReference type="EMBL" id="QYC38155.1"/>
    </source>
</evidence>
<gene>
    <name evidence="2" type="ORF">Nocox_02615</name>
</gene>
<proteinExistence type="predicted"/>
<dbReference type="Gene3D" id="3.40.50.1460">
    <property type="match status" value="1"/>
</dbReference>
<dbReference type="InterPro" id="IPR026487">
    <property type="entry name" value="CHP04141"/>
</dbReference>
<evidence type="ECO:0000313" key="3">
    <source>
        <dbReference type="Proteomes" id="UP000824681"/>
    </source>
</evidence>
<feature type="domain" description="Peptidase C14 caspase" evidence="1">
    <location>
        <begin position="14"/>
        <end position="225"/>
    </location>
</feature>
<sequence>MNSNSESRNFSASRAVLVGVSDYDDPDFVPVPAACNSLDAIYEVLTDADLCGWPENRVTVIRNPSNAGRLAAQLRSIATDARDIFMLYFVGHGTLTPRGELSLTLTDTVASDCDYTGLRYSWIREAFLDTPARTKVAILDCCAAGRALQALSVSNQLLQSVAIDGVYTFAATEGSAPAHVVPFKHQASEMTSFTRELVRVIRSGIPLAPTWLTLEHIYTHVRHGLLGKNLPAPNRSLLGNVNNFRFARNAASHAVHSEKGGNYLDLRRRELAEIITVNPSIALPSWPAVEQEGDYNLSVEARDPSFICMDRYFVRTGTGRRSAFEICDLLGPLNELIYVKRTRNSIALSHLFNQAIVAVDLLVNVPEVRMAFSSAVRERGRDRLLGDDSFPWKVVFALAGEVGRALTPESLFPFSQITLVQASRAIRSLGVVTEMIGIEIEAESPGA</sequence>
<dbReference type="EMBL" id="CP068985">
    <property type="protein sequence ID" value="QYC38155.1"/>
    <property type="molecule type" value="Genomic_DNA"/>
</dbReference>
<keyword evidence="3" id="KW-1185">Reference proteome</keyword>
<accession>A0ABX8TRQ9</accession>
<dbReference type="Proteomes" id="UP000824681">
    <property type="component" value="Chromosome"/>
</dbReference>
<organism evidence="2 3">
    <name type="scientific">Nonomuraea coxensis DSM 45129</name>
    <dbReference type="NCBI Taxonomy" id="1122611"/>
    <lineage>
        <taxon>Bacteria</taxon>
        <taxon>Bacillati</taxon>
        <taxon>Actinomycetota</taxon>
        <taxon>Actinomycetes</taxon>
        <taxon>Streptosporangiales</taxon>
        <taxon>Streptosporangiaceae</taxon>
        <taxon>Nonomuraea</taxon>
    </lineage>
</organism>
<dbReference type="InterPro" id="IPR029030">
    <property type="entry name" value="Caspase-like_dom_sf"/>
</dbReference>
<dbReference type="RefSeq" id="WP_084685672.1">
    <property type="nucleotide sequence ID" value="NZ_CP068985.1"/>
</dbReference>